<reference evidence="1 2" key="1">
    <citation type="submission" date="2021-11" db="EMBL/GenBank/DDBJ databases">
        <title>Seasonal and diel survey of microbial diversity of the Tyrrhenian coast.</title>
        <authorList>
            <person name="Gattoni G."/>
            <person name="Corral P."/>
        </authorList>
    </citation>
    <scope>NUCLEOTIDE SEQUENCE [LARGE SCALE GENOMIC DNA]</scope>
    <source>
        <strain evidence="1 2">Mr9</strain>
    </source>
</reference>
<name>A0ABS8GVQ1_9FLAO</name>
<keyword evidence="1" id="KW-0482">Metalloprotease</keyword>
<dbReference type="Gene3D" id="3.40.390.10">
    <property type="entry name" value="Collagenase (Catalytic Domain)"/>
    <property type="match status" value="1"/>
</dbReference>
<dbReference type="Proteomes" id="UP001197770">
    <property type="component" value="Unassembled WGS sequence"/>
</dbReference>
<keyword evidence="1" id="KW-0645">Protease</keyword>
<accession>A0ABS8GVQ1</accession>
<dbReference type="InterPro" id="IPR024079">
    <property type="entry name" value="MetalloPept_cat_dom_sf"/>
</dbReference>
<keyword evidence="1" id="KW-0378">Hydrolase</keyword>
<dbReference type="InterPro" id="IPR024653">
    <property type="entry name" value="Peptidase_M10/M27/M57"/>
</dbReference>
<sequence>MKKQFLLFAAAASLIISCQTDEVNSEEATSEVEEIQTENLEITAKTISKIKSLSLNSDDIETITTRFPDGKIETSYLVEGDISISKSQLESMKIAKTNTKQYRTYNLVESPRVIEVTGYAGNGDPLNLTPKQLEALEAAIDNYNDLGIGLTFNLTITSDIPTLLSGDTYVFQNPNGQAGGVAGFPSAGNPFGTVQIFSGMEAFSLQVNTHVMTHELGHTVGLRHTDWFTRQSCGRPSFGELANPSGAVHIPGTPYGFDPTSIMLSCFSTRVTGEFGPNDVVALNYLY</sequence>
<dbReference type="GO" id="GO:0008237">
    <property type="term" value="F:metallopeptidase activity"/>
    <property type="evidence" value="ECO:0007669"/>
    <property type="project" value="UniProtKB-KW"/>
</dbReference>
<keyword evidence="2" id="KW-1185">Reference proteome</keyword>
<protein>
    <submittedName>
        <fullName evidence="1">Zinc-dependent metalloprotease</fullName>
    </submittedName>
</protein>
<dbReference type="EMBL" id="JAJGMW010000023">
    <property type="protein sequence ID" value="MCC4214094.1"/>
    <property type="molecule type" value="Genomic_DNA"/>
</dbReference>
<dbReference type="PROSITE" id="PS51257">
    <property type="entry name" value="PROKAR_LIPOPROTEIN"/>
    <property type="match status" value="1"/>
</dbReference>
<proteinExistence type="predicted"/>
<gene>
    <name evidence="1" type="ORF">LLW17_15310</name>
</gene>
<evidence type="ECO:0000313" key="2">
    <source>
        <dbReference type="Proteomes" id="UP001197770"/>
    </source>
</evidence>
<organism evidence="1 2">
    <name type="scientific">Leeuwenhoekiella parthenopeia</name>
    <dbReference type="NCBI Taxonomy" id="2890320"/>
    <lineage>
        <taxon>Bacteria</taxon>
        <taxon>Pseudomonadati</taxon>
        <taxon>Bacteroidota</taxon>
        <taxon>Flavobacteriia</taxon>
        <taxon>Flavobacteriales</taxon>
        <taxon>Flavobacteriaceae</taxon>
        <taxon>Leeuwenhoekiella</taxon>
    </lineage>
</organism>
<dbReference type="RefSeq" id="WP_228231162.1">
    <property type="nucleotide sequence ID" value="NZ_JAJGMW010000023.1"/>
</dbReference>
<comment type="caution">
    <text evidence="1">The sequence shown here is derived from an EMBL/GenBank/DDBJ whole genome shotgun (WGS) entry which is preliminary data.</text>
</comment>
<evidence type="ECO:0000313" key="1">
    <source>
        <dbReference type="EMBL" id="MCC4214094.1"/>
    </source>
</evidence>
<dbReference type="SUPFAM" id="SSF55486">
    <property type="entry name" value="Metalloproteases ('zincins'), catalytic domain"/>
    <property type="match status" value="1"/>
</dbReference>
<dbReference type="Pfam" id="PF12388">
    <property type="entry name" value="Peptidase_M57"/>
    <property type="match status" value="1"/>
</dbReference>